<dbReference type="InterPro" id="IPR000719">
    <property type="entry name" value="Prot_kinase_dom"/>
</dbReference>
<keyword evidence="10" id="KW-0677">Repeat</keyword>
<keyword evidence="12" id="KW-0106">Calcium</keyword>
<feature type="domain" description="Fibronectin type-III" evidence="22">
    <location>
        <begin position="1160"/>
        <end position="1255"/>
    </location>
</feature>
<dbReference type="GO" id="GO:0046872">
    <property type="term" value="F:metal ion binding"/>
    <property type="evidence" value="ECO:0007669"/>
    <property type="project" value="UniProtKB-KW"/>
</dbReference>
<dbReference type="Proteomes" id="UP000663882">
    <property type="component" value="Unassembled WGS sequence"/>
</dbReference>
<feature type="domain" description="Ig-like" evidence="21">
    <location>
        <begin position="956"/>
        <end position="1052"/>
    </location>
</feature>
<feature type="domain" description="Fibronectin type-III" evidence="22">
    <location>
        <begin position="54"/>
        <end position="152"/>
    </location>
</feature>
<dbReference type="Gene3D" id="3.30.200.20">
    <property type="entry name" value="Phosphorylase Kinase, domain 1"/>
    <property type="match status" value="1"/>
</dbReference>
<dbReference type="PROSITE" id="PS50011">
    <property type="entry name" value="PROTEIN_KINASE_DOM"/>
    <property type="match status" value="1"/>
</dbReference>
<evidence type="ECO:0000259" key="20">
    <source>
        <dbReference type="PROSITE" id="PS50011"/>
    </source>
</evidence>
<keyword evidence="16" id="KW-0393">Immunoglobulin domain</keyword>
<keyword evidence="5" id="KW-0963">Cytoplasm</keyword>
<accession>A0A814LTM0</accession>
<dbReference type="PROSITE" id="PS50853">
    <property type="entry name" value="FN3"/>
    <property type="match status" value="10"/>
</dbReference>
<dbReference type="GO" id="GO:0005516">
    <property type="term" value="F:calmodulin binding"/>
    <property type="evidence" value="ECO:0007669"/>
    <property type="project" value="UniProtKB-KW"/>
</dbReference>
<dbReference type="PROSITE" id="PS50835">
    <property type="entry name" value="IG_LIKE"/>
    <property type="match status" value="8"/>
</dbReference>
<keyword evidence="8" id="KW-0808">Transferase</keyword>
<proteinExistence type="inferred from homology"/>
<dbReference type="SMART" id="SM00220">
    <property type="entry name" value="S_TKc"/>
    <property type="match status" value="1"/>
</dbReference>
<dbReference type="InterPro" id="IPR036116">
    <property type="entry name" value="FN3_sf"/>
</dbReference>
<dbReference type="InterPro" id="IPR013098">
    <property type="entry name" value="Ig_I-set"/>
</dbReference>
<evidence type="ECO:0000313" key="23">
    <source>
        <dbReference type="EMBL" id="CAF1068172.1"/>
    </source>
</evidence>
<feature type="domain" description="Fibronectin type-III" evidence="22">
    <location>
        <begin position="1060"/>
        <end position="1154"/>
    </location>
</feature>
<evidence type="ECO:0000256" key="16">
    <source>
        <dbReference type="ARBA" id="ARBA00023319"/>
    </source>
</evidence>
<reference evidence="23" key="1">
    <citation type="submission" date="2021-02" db="EMBL/GenBank/DDBJ databases">
        <authorList>
            <person name="Nowell W R."/>
        </authorList>
    </citation>
    <scope>NUCLEOTIDE SEQUENCE</scope>
</reference>
<feature type="compositionally biased region" description="Basic and acidic residues" evidence="19">
    <location>
        <begin position="2133"/>
        <end position="2154"/>
    </location>
</feature>
<dbReference type="SMART" id="SM00060">
    <property type="entry name" value="FN3"/>
    <property type="match status" value="11"/>
</dbReference>
<feature type="compositionally biased region" description="Low complexity" evidence="19">
    <location>
        <begin position="2353"/>
        <end position="2378"/>
    </location>
</feature>
<feature type="domain" description="Fibronectin type-III" evidence="22">
    <location>
        <begin position="861"/>
        <end position="956"/>
    </location>
</feature>
<feature type="region of interest" description="Disordered" evidence="19">
    <location>
        <begin position="2088"/>
        <end position="2154"/>
    </location>
</feature>
<dbReference type="InterPro" id="IPR036179">
    <property type="entry name" value="Ig-like_dom_sf"/>
</dbReference>
<dbReference type="FunFam" id="2.60.40.10:FF:000051">
    <property type="entry name" value="Uncharacterized protein, isoform J"/>
    <property type="match status" value="2"/>
</dbReference>
<feature type="domain" description="Ig-like" evidence="21">
    <location>
        <begin position="2588"/>
        <end position="2677"/>
    </location>
</feature>
<dbReference type="PANTHER" id="PTHR14340:SF9">
    <property type="entry name" value="FIBRONECTIN TYPE-III DOMAIN-CONTAINING PROTEIN"/>
    <property type="match status" value="1"/>
</dbReference>
<feature type="domain" description="Ig-like" evidence="21">
    <location>
        <begin position="2022"/>
        <end position="2058"/>
    </location>
</feature>
<keyword evidence="9" id="KW-0479">Metal-binding</keyword>
<feature type="compositionally biased region" description="Pro residues" evidence="19">
    <location>
        <begin position="2326"/>
        <end position="2349"/>
    </location>
</feature>
<dbReference type="FunFam" id="2.60.40.10:FF:000127">
    <property type="entry name" value="titin isoform X1"/>
    <property type="match status" value="4"/>
</dbReference>
<evidence type="ECO:0000256" key="6">
    <source>
        <dbReference type="ARBA" id="ARBA00022527"/>
    </source>
</evidence>
<keyword evidence="11" id="KW-0418">Kinase</keyword>
<feature type="region of interest" description="Disordered" evidence="19">
    <location>
        <begin position="236"/>
        <end position="266"/>
    </location>
</feature>
<dbReference type="Gene3D" id="2.60.40.10">
    <property type="entry name" value="Immunoglobulins"/>
    <property type="match status" value="21"/>
</dbReference>
<dbReference type="CDD" id="cd05748">
    <property type="entry name" value="Ig_Titin_like"/>
    <property type="match status" value="1"/>
</dbReference>
<feature type="compositionally biased region" description="Low complexity" evidence="19">
    <location>
        <begin position="2314"/>
        <end position="2325"/>
    </location>
</feature>
<evidence type="ECO:0000256" key="1">
    <source>
        <dbReference type="ARBA" id="ARBA00001946"/>
    </source>
</evidence>
<dbReference type="Pfam" id="PF00069">
    <property type="entry name" value="Pkinase"/>
    <property type="match status" value="1"/>
</dbReference>
<dbReference type="PRINTS" id="PR00014">
    <property type="entry name" value="FNTYPEIII"/>
</dbReference>
<comment type="catalytic activity">
    <reaction evidence="18">
        <text>L-seryl-[protein] + ATP = O-phospho-L-seryl-[protein] + ADP + H(+)</text>
        <dbReference type="Rhea" id="RHEA:17989"/>
        <dbReference type="Rhea" id="RHEA-COMP:9863"/>
        <dbReference type="Rhea" id="RHEA-COMP:11604"/>
        <dbReference type="ChEBI" id="CHEBI:15378"/>
        <dbReference type="ChEBI" id="CHEBI:29999"/>
        <dbReference type="ChEBI" id="CHEBI:30616"/>
        <dbReference type="ChEBI" id="CHEBI:83421"/>
        <dbReference type="ChEBI" id="CHEBI:456216"/>
        <dbReference type="EC" id="2.7.11.1"/>
    </reaction>
</comment>
<dbReference type="GO" id="GO:0045989">
    <property type="term" value="P:positive regulation of striated muscle contraction"/>
    <property type="evidence" value="ECO:0007669"/>
    <property type="project" value="UniProtKB-ARBA"/>
</dbReference>
<dbReference type="SMART" id="SM00409">
    <property type="entry name" value="IG"/>
    <property type="match status" value="8"/>
</dbReference>
<feature type="domain" description="Fibronectin type-III" evidence="22">
    <location>
        <begin position="1261"/>
        <end position="1357"/>
    </location>
</feature>
<dbReference type="OrthoDB" id="504170at2759"/>
<feature type="compositionally biased region" description="Basic and acidic residues" evidence="19">
    <location>
        <begin position="2467"/>
        <end position="2482"/>
    </location>
</feature>
<dbReference type="InterPro" id="IPR003961">
    <property type="entry name" value="FN3_dom"/>
</dbReference>
<feature type="non-terminal residue" evidence="23">
    <location>
        <position position="1"/>
    </location>
</feature>
<evidence type="ECO:0000256" key="5">
    <source>
        <dbReference type="ARBA" id="ARBA00022490"/>
    </source>
</evidence>
<evidence type="ECO:0000256" key="3">
    <source>
        <dbReference type="ARBA" id="ARBA00006692"/>
    </source>
</evidence>
<dbReference type="FunFam" id="2.60.40.10:FF:000034">
    <property type="entry name" value="Titin isoform A"/>
    <property type="match status" value="1"/>
</dbReference>
<evidence type="ECO:0000256" key="9">
    <source>
        <dbReference type="ARBA" id="ARBA00022723"/>
    </source>
</evidence>
<name>A0A814LTM0_9BILA</name>
<evidence type="ECO:0000256" key="15">
    <source>
        <dbReference type="ARBA" id="ARBA00023157"/>
    </source>
</evidence>
<dbReference type="GO" id="GO:0004674">
    <property type="term" value="F:protein serine/threonine kinase activity"/>
    <property type="evidence" value="ECO:0007669"/>
    <property type="project" value="UniProtKB-KW"/>
</dbReference>
<dbReference type="InterPro" id="IPR007110">
    <property type="entry name" value="Ig-like_dom"/>
</dbReference>
<feature type="domain" description="Fibronectin type-III" evidence="22">
    <location>
        <begin position="761"/>
        <end position="855"/>
    </location>
</feature>
<feature type="domain" description="Protein kinase" evidence="20">
    <location>
        <begin position="1572"/>
        <end position="1830"/>
    </location>
</feature>
<feature type="compositionally biased region" description="Polar residues" evidence="19">
    <location>
        <begin position="2299"/>
        <end position="2309"/>
    </location>
</feature>
<gene>
    <name evidence="23" type="ORF">RFH988_LOCUS17626</name>
</gene>
<dbReference type="SUPFAM" id="SSF49265">
    <property type="entry name" value="Fibronectin type III"/>
    <property type="match status" value="7"/>
</dbReference>
<sequence length="2681" mass="297049">ELKPDDRTQMTQTDKLAKLVITKAVRADTGRYLIRLVNDSGSDTADCEVIVLGPPSKPRGPLEVKGVTKSSVTLSWSPPQDTGGKEITNYIIEKRDKKTGDWVRCSDSVDGTEVTITKLKEGHEYEFRVMAENINGVSEPLITEKATLVKNPFTEPGQPGTPVCKSRDRDHIEIQWTPPRNDGGNPVKGYIIERREKAGKKREWTKINRGDIHKDTNFVDENVTANKEYEYRISAVNEAGPGEPSESSGSIAARPEKEKPSFDLSGLFGPLGKKEIRIKAGEPLTIDIPISGSPTPTITWIKDDESVQPTRDTQLESDDVHAKLHKPSSKRADTGKYKVQLKNDSGEDECDIDVIVLDKPGIPEGPLETTETTKDSVSLQWKPPKDNGGGDITGYIIEKCPENSDRWEKVPGVFTQPKGTIKDLETNKKFKFRVKAENIYGVGEPLETTSLITVKPPYDAPDAPETPEITEYNSTYMKLKWEKPKKDGGNPVIGYNIEMRPKGTNNWVPCNNVPTKGTEYTATGLREGQTYEFRVVAVNGAGPGTPSKPTRAQKAEVPMFAAEAPDQPKVENITKDSVTLSWKKPVNDGGSRITGYVIEKRTPDSRDWTEVTELTARDHSYTIPNLKEGDEVSFRIRAINAVGPSEPSRPTDAIIVQDQPDKPSFLDLQGIKDITVRAGKDFEVHIPYKATPKAQAQWLINDQELVNDDRVNTKTLDNVATLLNRKSERGDSGIYKLILKNTEGASQIQFRVNVLSPPTKPEGPLEATNVTAEGCTLNWKPPKDDGGNDVKHYVVERREAGTDKWVKVGPSVPGTTCDVKGLEDGKNYEFRVAAENENGLSEPLVIDTPVKAKWPFKTPDSPGTPVCTGHTSDSITLQWTRPQNDGGNPVRGYVIEKKEKGTDRWIPVNREPTTGVEYTVPGLVDGKEYEFRVAAVNRAGPGEFANTDGFIQARPPDVAPHAIGFSTFNPREIIVRAGEDLKISVPFVGSPAPEVTFAKEGDQIKPDENIRITVKDGVAELIVPKVKGTDTGLYTCTLKNALGQETVPMKVIVVDKPDTPEGPLGISEIKPDSCVLTWKPPKNDGGSPISNYIIEKFDTKKGDWQKVSSFCRVPFYEVTGLNEGSEYKFRVSAENIYGQSTPLECEKPIIAKHPFSAPQGPSHVEVGNQTENSVTLKWDKPKNDGGSKITGYQVEIKKPDSDIWEIANDYPIKGNDFTIDNLQTGKKYQFRVKAKNTAGWGDYAELDRSITLKPDYVASSSPGMPEVKKVGKNYVELAWTPPTNDGGSKIVGYIVEKKPVGSEQWIKATLYTILDDNVTINDLPENGEFEFRIKAINKAGESEPSSTTGRVKITEYPNGRTPTFTKKINDINVPLNGEATYTVEFDGSPMPEVKWFRNGLELTSGGRYRISTKPNEPKSTLTFSETWDSDNNSKISCEIINPLGRDTCEAVLIVKTPPKLPREPEDQRVPLGDTLKVKIPISGKGPYTFKIKKDDTTLPDNDHVRVQEFDDFIVVTIPDVEREDAGKYVINVANESGSCNVPLKVKVTAPPLPPTGPLEISNVSKDHATLSWKPPKDDGGGRILPCLSVARCVEKATGKTYAAKFIPTLTPADKATVRREIEVMSELSHPKLLHLHDAFEEDVEMAMVTEFIAGGELFDRIADPNYKMTEAEAIKYMRQICQGLQHMHENNIVHLDLKPENIMCETKTSTNVKICDFGLATKLDPNEVVKVSAATVEFAAPEIVEHDAVGFYTDMWAAGVLTYVILSGLSPFGGQDDNETVDNIRKCNLRFPSEVFGGISDEGKDFIQKLLLKNRNARMTIHDALDHPWLREDRPELDSRIPSSRFDSIRQRIRERYAGYPDCIIGLGRMANWSSLRKNRPQEYYIYSSFWDRREAAPRFIIRPHNAHVLEGNNAEFDCRIIAVSPPVVSWFRENAEIRQSTKHLKKYDRNNYKLEVKRCVPDDKGEYIVRASNSYGEKEYAVFLTVESLPVPSIIEYREVSYTRRLIYSEIDLWQEPDSRPIFSFTLRPRIIQEGIGCKLICCVNGKPTPKVQWFKERTQISDADSHYVTASVHGVCTLEITALRRTRRGHSARPGEGDTRGRISRTRSPSPIRTSGRDESWRSKLGAGEKPAQRDTLDVEKPKRKERRDPPKFIDQLVDITVFEGATAKLRCEVKGKPTPTIEWLKNGESLANESRTQQTYEDDIATLVIKKVKLDDNGEYICRAKNDEGSDTSSAQVTVKAHVQTEDEDAYTASMAQEDQTELQAASVETTAASSELASDTAAKVEEKLLSEAVTSITETTDISTGPTPTPVAESAPAAEPAPTEPAPEPTPAPVAEPEPAPAPEPEPAKPAAGKTAPGKKPAAVPEKKPVGAAALKKPEPTKKPEEKKEPAKKPEEKKEPAKKPEEKKEPAKKPEEKKEPAKKSAVDEKKKAEEVKSSAASEEVTSSPAAPASVEEVAAPPADVEKKKEENEIQEKPAETKSKFVKYIKSQNLMEGDSLTLECTGQGVDDDLELLWLRNNKEIPDNPDFRRERTGNIFKLVVAEVFPEDSGVFSALLKNKSTNDQQLACCSVIIQARDEEPLDPNFVQFPQSITLEEGGKAKFNCKLSGSTPMTAEWNFNGKPLDRESSRFVFTDDEKEFSLEIPVVLATDQGQYHVTVSNDKGEITAAYSLHADQA</sequence>
<feature type="domain" description="Fibronectin type-III" evidence="22">
    <location>
        <begin position="158"/>
        <end position="256"/>
    </location>
</feature>
<dbReference type="Gene3D" id="1.10.510.10">
    <property type="entry name" value="Transferase(Phosphotransferase) domain 1"/>
    <property type="match status" value="1"/>
</dbReference>
<dbReference type="CDD" id="cd00063">
    <property type="entry name" value="FN3"/>
    <property type="match status" value="11"/>
</dbReference>
<dbReference type="InterPro" id="IPR003598">
    <property type="entry name" value="Ig_sub2"/>
</dbReference>
<feature type="domain" description="Fibronectin type-III" evidence="22">
    <location>
        <begin position="564"/>
        <end position="661"/>
    </location>
</feature>
<evidence type="ECO:0000313" key="24">
    <source>
        <dbReference type="Proteomes" id="UP000663882"/>
    </source>
</evidence>
<dbReference type="InterPro" id="IPR008271">
    <property type="entry name" value="Ser/Thr_kinase_AS"/>
</dbReference>
<dbReference type="InterPro" id="IPR013783">
    <property type="entry name" value="Ig-like_fold"/>
</dbReference>
<comment type="subcellular location">
    <subcellularLocation>
        <location evidence="2">Cytoplasm</location>
    </subcellularLocation>
</comment>
<dbReference type="FunFam" id="2.60.40.10:FF:000031">
    <property type="entry name" value="Myosin-binding protein C, slow type"/>
    <property type="match status" value="2"/>
</dbReference>
<feature type="region of interest" description="Disordered" evidence="19">
    <location>
        <begin position="2299"/>
        <end position="2482"/>
    </location>
</feature>
<keyword evidence="14" id="KW-0112">Calmodulin-binding</keyword>
<evidence type="ECO:0000256" key="7">
    <source>
        <dbReference type="ARBA" id="ARBA00022553"/>
    </source>
</evidence>
<evidence type="ECO:0000256" key="4">
    <source>
        <dbReference type="ARBA" id="ARBA00012513"/>
    </source>
</evidence>
<evidence type="ECO:0000256" key="11">
    <source>
        <dbReference type="ARBA" id="ARBA00022777"/>
    </source>
</evidence>
<feature type="compositionally biased region" description="Low complexity" evidence="19">
    <location>
        <begin position="238"/>
        <end position="253"/>
    </location>
</feature>
<dbReference type="FunFam" id="2.60.40.10:FF:000425">
    <property type="entry name" value="Myosin light chain kinase"/>
    <property type="match status" value="1"/>
</dbReference>
<comment type="caution">
    <text evidence="23">The sequence shown here is derived from an EMBL/GenBank/DDBJ whole genome shotgun (WGS) entry which is preliminary data.</text>
</comment>
<dbReference type="SMART" id="SM00408">
    <property type="entry name" value="IGc2"/>
    <property type="match status" value="8"/>
</dbReference>
<feature type="region of interest" description="Disordered" evidence="19">
    <location>
        <begin position="359"/>
        <end position="392"/>
    </location>
</feature>
<evidence type="ECO:0000256" key="18">
    <source>
        <dbReference type="ARBA" id="ARBA00048679"/>
    </source>
</evidence>
<evidence type="ECO:0000256" key="14">
    <source>
        <dbReference type="ARBA" id="ARBA00022860"/>
    </source>
</evidence>
<comment type="similarity">
    <text evidence="3">Belongs to the protein kinase superfamily. CAMK Ser/Thr protein kinase family.</text>
</comment>
<evidence type="ECO:0000256" key="2">
    <source>
        <dbReference type="ARBA" id="ARBA00004496"/>
    </source>
</evidence>
<evidence type="ECO:0000259" key="21">
    <source>
        <dbReference type="PROSITE" id="PS50835"/>
    </source>
</evidence>
<dbReference type="SUPFAM" id="SSF48726">
    <property type="entry name" value="Immunoglobulin"/>
    <property type="match status" value="11"/>
</dbReference>
<evidence type="ECO:0000256" key="17">
    <source>
        <dbReference type="ARBA" id="ARBA00047899"/>
    </source>
</evidence>
<dbReference type="PROSITE" id="PS00108">
    <property type="entry name" value="PROTEIN_KINASE_ST"/>
    <property type="match status" value="1"/>
</dbReference>
<dbReference type="GO" id="GO:0031672">
    <property type="term" value="C:A band"/>
    <property type="evidence" value="ECO:0007669"/>
    <property type="project" value="UniProtKB-ARBA"/>
</dbReference>
<evidence type="ECO:0000259" key="22">
    <source>
        <dbReference type="PROSITE" id="PS50853"/>
    </source>
</evidence>
<dbReference type="InterPro" id="IPR003599">
    <property type="entry name" value="Ig_sub"/>
</dbReference>
<dbReference type="Pfam" id="PF07679">
    <property type="entry name" value="I-set"/>
    <property type="match status" value="11"/>
</dbReference>
<feature type="compositionally biased region" description="Basic and acidic residues" evidence="19">
    <location>
        <begin position="2380"/>
        <end position="2440"/>
    </location>
</feature>
<keyword evidence="15" id="KW-1015">Disulfide bond</keyword>
<dbReference type="Pfam" id="PF00041">
    <property type="entry name" value="fn3"/>
    <property type="match status" value="10"/>
</dbReference>
<dbReference type="FunFam" id="2.60.40.10:FF:000003">
    <property type="entry name" value="Titin isoform E"/>
    <property type="match status" value="4"/>
</dbReference>
<protein>
    <recommendedName>
        <fullName evidence="4">non-specific serine/threonine protein kinase</fullName>
        <ecNumber evidence="4">2.7.11.1</ecNumber>
    </recommendedName>
</protein>
<evidence type="ECO:0000256" key="8">
    <source>
        <dbReference type="ARBA" id="ARBA00022679"/>
    </source>
</evidence>
<organism evidence="23 24">
    <name type="scientific">Rotaria sordida</name>
    <dbReference type="NCBI Taxonomy" id="392033"/>
    <lineage>
        <taxon>Eukaryota</taxon>
        <taxon>Metazoa</taxon>
        <taxon>Spiralia</taxon>
        <taxon>Gnathifera</taxon>
        <taxon>Rotifera</taxon>
        <taxon>Eurotatoria</taxon>
        <taxon>Bdelloidea</taxon>
        <taxon>Philodinida</taxon>
        <taxon>Philodinidae</taxon>
        <taxon>Rotaria</taxon>
    </lineage>
</organism>
<feature type="domain" description="Ig-like" evidence="21">
    <location>
        <begin position="260"/>
        <end position="352"/>
    </location>
</feature>
<dbReference type="EC" id="2.7.11.1" evidence="4"/>
<evidence type="ECO:0000256" key="19">
    <source>
        <dbReference type="SAM" id="MobiDB-lite"/>
    </source>
</evidence>
<evidence type="ECO:0000256" key="10">
    <source>
        <dbReference type="ARBA" id="ARBA00022737"/>
    </source>
</evidence>
<dbReference type="EMBL" id="CAJNOO010000950">
    <property type="protein sequence ID" value="CAF1068172.1"/>
    <property type="molecule type" value="Genomic_DNA"/>
</dbReference>
<dbReference type="SUPFAM" id="SSF56112">
    <property type="entry name" value="Protein kinase-like (PK-like)"/>
    <property type="match status" value="1"/>
</dbReference>
<feature type="domain" description="Fibronectin type-III" evidence="22">
    <location>
        <begin position="363"/>
        <end position="457"/>
    </location>
</feature>
<feature type="compositionally biased region" description="Low complexity" evidence="19">
    <location>
        <begin position="2441"/>
        <end position="2466"/>
    </location>
</feature>
<dbReference type="FunFam" id="2.60.40.10:FF:000160">
    <property type="entry name" value="Titin a"/>
    <property type="match status" value="1"/>
</dbReference>
<dbReference type="GO" id="GO:0005524">
    <property type="term" value="F:ATP binding"/>
    <property type="evidence" value="ECO:0007669"/>
    <property type="project" value="InterPro"/>
</dbReference>
<feature type="domain" description="Ig-like" evidence="21">
    <location>
        <begin position="1362"/>
        <end position="1441"/>
    </location>
</feature>
<keyword evidence="7" id="KW-0597">Phosphoprotein</keyword>
<comment type="cofactor">
    <cofactor evidence="1">
        <name>Mg(2+)</name>
        <dbReference type="ChEBI" id="CHEBI:18420"/>
    </cofactor>
</comment>
<evidence type="ECO:0000256" key="12">
    <source>
        <dbReference type="ARBA" id="ARBA00022837"/>
    </source>
</evidence>
<feature type="domain" description="Ig-like" evidence="21">
    <location>
        <begin position="2481"/>
        <end position="2572"/>
    </location>
</feature>
<feature type="domain" description="Fibronectin type-III" evidence="22">
    <location>
        <begin position="463"/>
        <end position="558"/>
    </location>
</feature>
<dbReference type="InterPro" id="IPR011009">
    <property type="entry name" value="Kinase-like_dom_sf"/>
</dbReference>
<keyword evidence="13" id="KW-0460">Magnesium</keyword>
<dbReference type="FunFam" id="2.60.40.10:FF:000107">
    <property type="entry name" value="Myosin, light chain kinase a"/>
    <property type="match status" value="2"/>
</dbReference>
<dbReference type="PANTHER" id="PTHR14340">
    <property type="entry name" value="MICROFIBRIL-ASSOCIATED GLYCOPROTEIN 3"/>
    <property type="match status" value="1"/>
</dbReference>
<keyword evidence="6" id="KW-0723">Serine/threonine-protein kinase</keyword>
<dbReference type="FunFam" id="2.60.40.10:FF:000032">
    <property type="entry name" value="palladin isoform X1"/>
    <property type="match status" value="1"/>
</dbReference>
<evidence type="ECO:0000256" key="13">
    <source>
        <dbReference type="ARBA" id="ARBA00022842"/>
    </source>
</evidence>
<dbReference type="GO" id="GO:0060298">
    <property type="term" value="P:positive regulation of sarcomere organization"/>
    <property type="evidence" value="ECO:0007669"/>
    <property type="project" value="UniProtKB-ARBA"/>
</dbReference>
<feature type="domain" description="Ig-like" evidence="21">
    <location>
        <begin position="2153"/>
        <end position="2241"/>
    </location>
</feature>
<comment type="catalytic activity">
    <reaction evidence="17">
        <text>L-threonyl-[protein] + ATP = O-phospho-L-threonyl-[protein] + ADP + H(+)</text>
        <dbReference type="Rhea" id="RHEA:46608"/>
        <dbReference type="Rhea" id="RHEA-COMP:11060"/>
        <dbReference type="Rhea" id="RHEA-COMP:11605"/>
        <dbReference type="ChEBI" id="CHEBI:15378"/>
        <dbReference type="ChEBI" id="CHEBI:30013"/>
        <dbReference type="ChEBI" id="CHEBI:30616"/>
        <dbReference type="ChEBI" id="CHEBI:61977"/>
        <dbReference type="ChEBI" id="CHEBI:456216"/>
        <dbReference type="EC" id="2.7.11.1"/>
    </reaction>
</comment>
<dbReference type="FunFam" id="1.10.510.10:FF:000321">
    <property type="entry name" value="Bent, isoform C"/>
    <property type="match status" value="1"/>
</dbReference>
<feature type="domain" description="Ig-like" evidence="21">
    <location>
        <begin position="1898"/>
        <end position="1986"/>
    </location>
</feature>